<dbReference type="Pfam" id="PF05045">
    <property type="entry name" value="RgpF"/>
    <property type="match status" value="1"/>
</dbReference>
<dbReference type="Proteomes" id="UP000016842">
    <property type="component" value="Unassembled WGS sequence"/>
</dbReference>
<dbReference type="InterPro" id="IPR007739">
    <property type="entry name" value="RgpF"/>
</dbReference>
<feature type="domain" description="TOD1/MUCI70 glycosyltransferase-like" evidence="1">
    <location>
        <begin position="384"/>
        <end position="508"/>
    </location>
</feature>
<dbReference type="AlphaFoldDB" id="U4V5M5"/>
<name>U4V5M5_9HYPH</name>
<accession>U4V5M5</accession>
<evidence type="ECO:0000259" key="1">
    <source>
        <dbReference type="Pfam" id="PF04765"/>
    </source>
</evidence>
<comment type="caution">
    <text evidence="2">The sequence shown here is derived from an EMBL/GenBank/DDBJ whole genome shotgun (WGS) entry which is preliminary data.</text>
</comment>
<protein>
    <recommendedName>
        <fullName evidence="1">TOD1/MUCI70 glycosyltransferase-like domain-containing protein</fullName>
    </recommendedName>
</protein>
<reference evidence="2 3" key="1">
    <citation type="journal article" date="2014" name="FEMS Microbiol. Lett.">
        <title>Genome sequencing analysis reveals virulence-related gene content of Ochrobactrum intermedium strain 229E, a urease-positive strain isolated from the human gastric niche.</title>
        <authorList>
            <person name="Kulkarni G.J."/>
            <person name="Shetty S."/>
            <person name="Dharne M.S."/>
            <person name="Shouche Y.S."/>
        </authorList>
    </citation>
    <scope>NUCLEOTIDE SEQUENCE [LARGE SCALE GENOMIC DNA]</scope>
    <source>
        <strain evidence="2 3">229E</strain>
    </source>
</reference>
<dbReference type="InterPro" id="IPR048354">
    <property type="entry name" value="TOD1_MUCI70_glycTrfase_dom"/>
</dbReference>
<sequence>MPLPPKRIHNLPFTRLTPDEVGTPDIILDYDAPPIKPVEGIEREKIAVHLHLYHTDMSDEFIRYLSHIRQPFTLLISVMQNVDALEIQQKFSEELTNVAKVIVKSVENRGRDVAPWVVWFRDEILESTLFLHVHTKKSLHNKSHGGWFRYLNHVVLGSPSTVNQILNSFVADPEIGIIAPCYHWSLANQPNYGKNKPVCEEFFGRLSEEELPEVCHDYPAGSFFWARTSSLKPLFDLNIEINDFPVEAGQVDGTIAHAIERVVGLLPSLTGMTYKKATVNIAYDLIRYFGDNRSVAPEQVWRSRYPAIPKQYRNNRDRIAVYSCLSGGYEQGIPLIDNDSSIDKFLIVDKADASVPAGYTKIFSNYINPEPVRTARFAKTHPPHIWFQDYDYVFWIDSNVHFVGDLRNYAEKLKDADADSGFIIHPVRDTVLEESAILSAYRVVDYDLSTRQVSRYLEEAELLSDPLFETNFLVTRPKSQTVQNFMGKWWSEINRFTHRDQLSVNYAARLANLKWVPLLDSRRSARDHPDFMLFSHKNTDREKIIHSIKNDH</sequence>
<evidence type="ECO:0000313" key="2">
    <source>
        <dbReference type="EMBL" id="ERL99968.1"/>
    </source>
</evidence>
<gene>
    <name evidence="2" type="ORF">Q644_07840</name>
</gene>
<organism evidence="2 3">
    <name type="scientific">Brucella intermedia 229E</name>
    <dbReference type="NCBI Taxonomy" id="1337887"/>
    <lineage>
        <taxon>Bacteria</taxon>
        <taxon>Pseudomonadati</taxon>
        <taxon>Pseudomonadota</taxon>
        <taxon>Alphaproteobacteria</taxon>
        <taxon>Hyphomicrobiales</taxon>
        <taxon>Brucellaceae</taxon>
        <taxon>Brucella/Ochrobactrum group</taxon>
        <taxon>Brucella</taxon>
    </lineage>
</organism>
<dbReference type="Pfam" id="PF04765">
    <property type="entry name" value="TOD1_MUCI70"/>
    <property type="match status" value="1"/>
</dbReference>
<dbReference type="InterPro" id="IPR029044">
    <property type="entry name" value="Nucleotide-diphossugar_trans"/>
</dbReference>
<dbReference type="SUPFAM" id="SSF53448">
    <property type="entry name" value="Nucleotide-diphospho-sugar transferases"/>
    <property type="match status" value="1"/>
</dbReference>
<dbReference type="EMBL" id="ASXJ01000347">
    <property type="protein sequence ID" value="ERL99968.1"/>
    <property type="molecule type" value="Genomic_DNA"/>
</dbReference>
<evidence type="ECO:0000313" key="3">
    <source>
        <dbReference type="Proteomes" id="UP000016842"/>
    </source>
</evidence>
<proteinExistence type="predicted"/>
<dbReference type="PATRIC" id="fig|1337887.3.peg.5012"/>